<evidence type="ECO:0000256" key="1">
    <source>
        <dbReference type="SAM" id="MobiDB-lite"/>
    </source>
</evidence>
<organism evidence="2 3">
    <name type="scientific">Marinactinospora thermotolerans DSM 45154</name>
    <dbReference type="NCBI Taxonomy" id="1122192"/>
    <lineage>
        <taxon>Bacteria</taxon>
        <taxon>Bacillati</taxon>
        <taxon>Actinomycetota</taxon>
        <taxon>Actinomycetes</taxon>
        <taxon>Streptosporangiales</taxon>
        <taxon>Nocardiopsidaceae</taxon>
        <taxon>Marinactinospora</taxon>
    </lineage>
</organism>
<gene>
    <name evidence="2" type="ORF">SAMN02745673_04537</name>
</gene>
<keyword evidence="3" id="KW-1185">Reference proteome</keyword>
<reference evidence="2 3" key="1">
    <citation type="submission" date="2017-02" db="EMBL/GenBank/DDBJ databases">
        <authorList>
            <person name="Peterson S.W."/>
        </authorList>
    </citation>
    <scope>NUCLEOTIDE SEQUENCE [LARGE SCALE GENOMIC DNA]</scope>
    <source>
        <strain evidence="2 3">DSM 45154</strain>
    </source>
</reference>
<proteinExistence type="predicted"/>
<evidence type="ECO:0000313" key="3">
    <source>
        <dbReference type="Proteomes" id="UP000190637"/>
    </source>
</evidence>
<sequence length="68" mass="7337">MAAELRLRVTKFGATVENRARLRMQFAAADEAGAKHPTPAGKSARERRGAHMGVVRGLPAKPKDAERA</sequence>
<dbReference type="AlphaFoldDB" id="A0A1T4T5W6"/>
<dbReference type="EMBL" id="FUWS01000015">
    <property type="protein sequence ID" value="SKA35793.1"/>
    <property type="molecule type" value="Genomic_DNA"/>
</dbReference>
<dbReference type="RefSeq" id="WP_200813755.1">
    <property type="nucleotide sequence ID" value="NZ_FUWS01000015.1"/>
</dbReference>
<dbReference type="InterPro" id="IPR057972">
    <property type="entry name" value="Terminase_7"/>
</dbReference>
<dbReference type="Proteomes" id="UP000190637">
    <property type="component" value="Unassembled WGS sequence"/>
</dbReference>
<feature type="region of interest" description="Disordered" evidence="1">
    <location>
        <begin position="28"/>
        <end position="68"/>
    </location>
</feature>
<name>A0A1T4T5W6_9ACTN</name>
<accession>A0A1T4T5W6</accession>
<evidence type="ECO:0000313" key="2">
    <source>
        <dbReference type="EMBL" id="SKA35793.1"/>
    </source>
</evidence>
<dbReference type="Pfam" id="PF25673">
    <property type="entry name" value="Terminase_7"/>
    <property type="match status" value="1"/>
</dbReference>
<protein>
    <submittedName>
        <fullName evidence="2">Uncharacterized protein</fullName>
    </submittedName>
</protein>